<reference evidence="1 2" key="1">
    <citation type="submission" date="2020-05" db="EMBL/GenBank/DDBJ databases">
        <title>Distinct polysaccharide utilization as determinants for interspecies competition between intestinal Prevotella spp.</title>
        <authorList>
            <person name="Galvez E.J.C."/>
            <person name="Iljazovic A."/>
            <person name="Strowig T."/>
        </authorList>
    </citation>
    <scope>NUCLEOTIDE SEQUENCE [LARGE SCALE GENOMIC DNA]</scope>
    <source>
        <strain evidence="1 2">PMUR</strain>
    </source>
</reference>
<evidence type="ECO:0000313" key="1">
    <source>
        <dbReference type="EMBL" id="NPD92167.1"/>
    </source>
</evidence>
<organism evidence="1 2">
    <name type="scientific">Xylanibacter muris</name>
    <dbReference type="NCBI Taxonomy" id="2736290"/>
    <lineage>
        <taxon>Bacteria</taxon>
        <taxon>Pseudomonadati</taxon>
        <taxon>Bacteroidota</taxon>
        <taxon>Bacteroidia</taxon>
        <taxon>Bacteroidales</taxon>
        <taxon>Prevotellaceae</taxon>
        <taxon>Xylanibacter</taxon>
    </lineage>
</organism>
<keyword evidence="2" id="KW-1185">Reference proteome</keyword>
<name>A0ABX2AQ65_9BACT</name>
<evidence type="ECO:0000313" key="2">
    <source>
        <dbReference type="Proteomes" id="UP000714420"/>
    </source>
</evidence>
<dbReference type="EMBL" id="JABKKF010000005">
    <property type="protein sequence ID" value="NPD92167.1"/>
    <property type="molecule type" value="Genomic_DNA"/>
</dbReference>
<protein>
    <submittedName>
        <fullName evidence="1">Uncharacterized protein</fullName>
    </submittedName>
</protein>
<sequence>MTEFILSEFPNCEIIKEDNASITIGYEGVNGSTYFYIERKSKMISILYRTETTVFGKHELEWKFYEPMEQETIITKIKKDISDYNTKIKVDF</sequence>
<gene>
    <name evidence="1" type="ORF">HPS56_07345</name>
</gene>
<dbReference type="Proteomes" id="UP000714420">
    <property type="component" value="Unassembled WGS sequence"/>
</dbReference>
<accession>A0ABX2AQ65</accession>
<dbReference type="RefSeq" id="WP_172275503.1">
    <property type="nucleotide sequence ID" value="NZ_CASGMU010000004.1"/>
</dbReference>
<comment type="caution">
    <text evidence="1">The sequence shown here is derived from an EMBL/GenBank/DDBJ whole genome shotgun (WGS) entry which is preliminary data.</text>
</comment>
<proteinExistence type="predicted"/>